<dbReference type="Proteomes" id="UP000054279">
    <property type="component" value="Unassembled WGS sequence"/>
</dbReference>
<dbReference type="AlphaFoldDB" id="A0A0C9VWW5"/>
<reference evidence="1 2" key="1">
    <citation type="submission" date="2014-06" db="EMBL/GenBank/DDBJ databases">
        <title>Evolutionary Origins and Diversification of the Mycorrhizal Mutualists.</title>
        <authorList>
            <consortium name="DOE Joint Genome Institute"/>
            <consortium name="Mycorrhizal Genomics Consortium"/>
            <person name="Kohler A."/>
            <person name="Kuo A."/>
            <person name="Nagy L.G."/>
            <person name="Floudas D."/>
            <person name="Copeland A."/>
            <person name="Barry K.W."/>
            <person name="Cichocki N."/>
            <person name="Veneault-Fourrey C."/>
            <person name="LaButti K."/>
            <person name="Lindquist E.A."/>
            <person name="Lipzen A."/>
            <person name="Lundell T."/>
            <person name="Morin E."/>
            <person name="Murat C."/>
            <person name="Riley R."/>
            <person name="Ohm R."/>
            <person name="Sun H."/>
            <person name="Tunlid A."/>
            <person name="Henrissat B."/>
            <person name="Grigoriev I.V."/>
            <person name="Hibbett D.S."/>
            <person name="Martin F."/>
        </authorList>
    </citation>
    <scope>NUCLEOTIDE SEQUENCE [LARGE SCALE GENOMIC DNA]</scope>
    <source>
        <strain evidence="1 2">SS14</strain>
    </source>
</reference>
<dbReference type="EMBL" id="KN837124">
    <property type="protein sequence ID" value="KIJ43340.1"/>
    <property type="molecule type" value="Genomic_DNA"/>
</dbReference>
<accession>A0A0C9VWW5</accession>
<gene>
    <name evidence="1" type="ORF">M422DRAFT_253544</name>
</gene>
<organism evidence="1 2">
    <name type="scientific">Sphaerobolus stellatus (strain SS14)</name>
    <dbReference type="NCBI Taxonomy" id="990650"/>
    <lineage>
        <taxon>Eukaryota</taxon>
        <taxon>Fungi</taxon>
        <taxon>Dikarya</taxon>
        <taxon>Basidiomycota</taxon>
        <taxon>Agaricomycotina</taxon>
        <taxon>Agaricomycetes</taxon>
        <taxon>Phallomycetidae</taxon>
        <taxon>Geastrales</taxon>
        <taxon>Sphaerobolaceae</taxon>
        <taxon>Sphaerobolus</taxon>
    </lineage>
</organism>
<evidence type="ECO:0000313" key="1">
    <source>
        <dbReference type="EMBL" id="KIJ43340.1"/>
    </source>
</evidence>
<protein>
    <submittedName>
        <fullName evidence="1">Uncharacterized protein</fullName>
    </submittedName>
</protein>
<name>A0A0C9VWW5_SPHS4</name>
<keyword evidence="2" id="KW-1185">Reference proteome</keyword>
<sequence length="146" mass="15224">MSSGGLAGQPAFNLQNVMSGNAVANQLRQQFANVGIPIGGHAVAGHSGTQGAINPTLNPVENAQLQGQVQARKDRGAILNHNLNLPGRNHMSVPNDLMMAANNQGMYGGETDFSMPGISMDEFGSGSRGFFGPNAGFGDQNDWSRA</sequence>
<dbReference type="HOGENOM" id="CLU_1778654_0_0_1"/>
<evidence type="ECO:0000313" key="2">
    <source>
        <dbReference type="Proteomes" id="UP000054279"/>
    </source>
</evidence>
<proteinExistence type="predicted"/>